<gene>
    <name evidence="2" type="ORF">D3871_21590</name>
</gene>
<dbReference type="Proteomes" id="UP000265955">
    <property type="component" value="Unassembled WGS sequence"/>
</dbReference>
<dbReference type="InterPro" id="IPR029058">
    <property type="entry name" value="AB_hydrolase_fold"/>
</dbReference>
<evidence type="ECO:0000259" key="1">
    <source>
        <dbReference type="Pfam" id="PF01738"/>
    </source>
</evidence>
<evidence type="ECO:0000313" key="3">
    <source>
        <dbReference type="Proteomes" id="UP000265955"/>
    </source>
</evidence>
<name>A0A3A3G6Y7_9BURK</name>
<keyword evidence="2" id="KW-0378">Hydrolase</keyword>
<dbReference type="Pfam" id="PF01738">
    <property type="entry name" value="DLH"/>
    <property type="match status" value="1"/>
</dbReference>
<sequence>MQALPDDVRPVHIEPNGIEGLLGMCHMPRGLIVFAHGSGSGRFSPRNNYVAAGLRREGFATLLPDLLQPGEEEIRSKVFDIPMLASRLLEVMQWAQRQPETKHLPVAFFGASTGAGAALVAAANADIDIAAVVSRGGRPDLAGDALTHVRCPTLLIVGSLDAPVIALNRQALLQLPVRKDLAIVPGASHLFEEAGTLDEVLRLAAAWFAEVFPDKTA</sequence>
<keyword evidence="3" id="KW-1185">Reference proteome</keyword>
<proteinExistence type="predicted"/>
<dbReference type="GO" id="GO:0016787">
    <property type="term" value="F:hydrolase activity"/>
    <property type="evidence" value="ECO:0007669"/>
    <property type="project" value="UniProtKB-KW"/>
</dbReference>
<dbReference type="AlphaFoldDB" id="A0A3A3G6Y7"/>
<protein>
    <submittedName>
        <fullName evidence="2">Alpha/beta hydrolase</fullName>
    </submittedName>
</protein>
<dbReference type="Gene3D" id="3.40.50.1820">
    <property type="entry name" value="alpha/beta hydrolase"/>
    <property type="match status" value="1"/>
</dbReference>
<dbReference type="OrthoDB" id="9810066at2"/>
<dbReference type="SUPFAM" id="SSF53474">
    <property type="entry name" value="alpha/beta-Hydrolases"/>
    <property type="match status" value="1"/>
</dbReference>
<dbReference type="RefSeq" id="WP_119771097.1">
    <property type="nucleotide sequence ID" value="NZ_QYUO01000002.1"/>
</dbReference>
<reference evidence="3" key="1">
    <citation type="submission" date="2018-09" db="EMBL/GenBank/DDBJ databases">
        <authorList>
            <person name="Zhu H."/>
        </authorList>
    </citation>
    <scope>NUCLEOTIDE SEQUENCE [LARGE SCALE GENOMIC DNA]</scope>
    <source>
        <strain evidence="3">K1R23-30</strain>
    </source>
</reference>
<comment type="caution">
    <text evidence="2">The sequence shown here is derived from an EMBL/GenBank/DDBJ whole genome shotgun (WGS) entry which is preliminary data.</text>
</comment>
<dbReference type="InterPro" id="IPR002925">
    <property type="entry name" value="Dienelactn_hydro"/>
</dbReference>
<organism evidence="2 3">
    <name type="scientific">Noviherbaspirillum saxi</name>
    <dbReference type="NCBI Taxonomy" id="2320863"/>
    <lineage>
        <taxon>Bacteria</taxon>
        <taxon>Pseudomonadati</taxon>
        <taxon>Pseudomonadota</taxon>
        <taxon>Betaproteobacteria</taxon>
        <taxon>Burkholderiales</taxon>
        <taxon>Oxalobacteraceae</taxon>
        <taxon>Noviherbaspirillum</taxon>
    </lineage>
</organism>
<accession>A0A3A3G6Y7</accession>
<evidence type="ECO:0000313" key="2">
    <source>
        <dbReference type="EMBL" id="RJF95950.1"/>
    </source>
</evidence>
<feature type="domain" description="Dienelactone hydrolase" evidence="1">
    <location>
        <begin position="49"/>
        <end position="194"/>
    </location>
</feature>
<dbReference type="EMBL" id="QYUO01000002">
    <property type="protein sequence ID" value="RJF95950.1"/>
    <property type="molecule type" value="Genomic_DNA"/>
</dbReference>